<feature type="region of interest" description="Disordered" evidence="1">
    <location>
        <begin position="70"/>
        <end position="116"/>
    </location>
</feature>
<proteinExistence type="predicted"/>
<evidence type="ECO:0000313" key="2">
    <source>
        <dbReference type="EMBL" id="BDT62849.1"/>
    </source>
</evidence>
<reference evidence="2" key="1">
    <citation type="submission" date="2022-10" db="EMBL/GenBank/DDBJ databases">
        <title>Genome sequences of endogenous nimaviruses in decapod crustaceans.</title>
        <authorList>
            <person name="Kawato S."/>
            <person name="Nozaki R."/>
            <person name="Kondo H."/>
            <person name="Hirono I."/>
        </authorList>
    </citation>
    <scope>NUCLEOTIDE SEQUENCE</scope>
    <source>
        <strain evidence="2">Tokushima2020</strain>
    </source>
</reference>
<feature type="region of interest" description="Disordered" evidence="1">
    <location>
        <begin position="165"/>
        <end position="190"/>
    </location>
</feature>
<evidence type="ECO:0000256" key="1">
    <source>
        <dbReference type="SAM" id="MobiDB-lite"/>
    </source>
</evidence>
<feature type="compositionally biased region" description="Basic and acidic residues" evidence="1">
    <location>
        <begin position="1"/>
        <end position="16"/>
    </location>
</feature>
<accession>A0A9C7BZV1</accession>
<feature type="compositionally biased region" description="Low complexity" evidence="1">
    <location>
        <begin position="81"/>
        <end position="93"/>
    </location>
</feature>
<sequence>MSSKIFDEATKKEYNSLKKKVTNSSGENKKSKKLMIDSEDENEPALVDSNIIMNENKLEELINNLQPFSSEYKCSSDEDSSSNNSSSSSGDENNSNDEGYESDKDNNISNNEIGEVKSDTVPIPTIVGCALNNGIVHNNTNSDKEMIGDVLLFEKFLEVVGEGEKGRNGWRKTTTTKEEEEKNSKKKWVNKKEEEDNFLRELRG</sequence>
<feature type="region of interest" description="Disordered" evidence="1">
    <location>
        <begin position="1"/>
        <end position="44"/>
    </location>
</feature>
<protein>
    <submittedName>
        <fullName evidence="2">Uncharacterized protein</fullName>
    </submittedName>
</protein>
<organism evidence="2">
    <name type="scientific">Metapenaeus joyneri majanivirus</name>
    <dbReference type="NCBI Taxonomy" id="2984280"/>
    <lineage>
        <taxon>Viruses</taxon>
        <taxon>Viruses incertae sedis</taxon>
        <taxon>Naldaviricetes</taxon>
        <taxon>Nimaviridae</taxon>
    </lineage>
</organism>
<dbReference type="EMBL" id="LC738878">
    <property type="protein sequence ID" value="BDT62849.1"/>
    <property type="molecule type" value="Genomic_DNA"/>
</dbReference>
<name>A0A9C7BZV1_9VIRU</name>